<comment type="caution">
    <text evidence="2">The sequence shown here is derived from an EMBL/GenBank/DDBJ whole genome shotgun (WGS) entry which is preliminary data.</text>
</comment>
<dbReference type="InterPro" id="IPR015867">
    <property type="entry name" value="N-reg_PII/ATP_PRibTrfase_C"/>
</dbReference>
<dbReference type="EMBL" id="BBSI01000031">
    <property type="protein sequence ID" value="GAM80901.1"/>
    <property type="molecule type" value="Genomic_DNA"/>
</dbReference>
<dbReference type="PATRIC" id="fig|1360.100.peg.1259"/>
<reference evidence="2 5" key="1">
    <citation type="submission" date="2015-01" db="EMBL/GenBank/DDBJ databases">
        <title>Lactococcus lactis subsp.lactis JCM 5805 whole genome shotgun sequence.</title>
        <authorList>
            <person name="Fujii T."/>
            <person name="Tomita Y."/>
            <person name="Ikushima S."/>
            <person name="Fujiwara D."/>
        </authorList>
    </citation>
    <scope>NUCLEOTIDE SEQUENCE [LARGE SCALE GENOMIC DNA]</scope>
    <source>
        <strain evidence="2 5">JCM 5805</strain>
    </source>
</reference>
<dbReference type="SUPFAM" id="SSF54913">
    <property type="entry name" value="GlnB-like"/>
    <property type="match status" value="1"/>
</dbReference>
<dbReference type="Proteomes" id="UP000053058">
    <property type="component" value="Unassembled WGS sequence"/>
</dbReference>
<reference evidence="6 7" key="2">
    <citation type="submission" date="2015-10" db="EMBL/GenBank/DDBJ databases">
        <title>Draft Genome Sequences of 11 Lactococcus lactis subspecies cremoris strains.</title>
        <authorList>
            <person name="Wels M."/>
            <person name="Backus L."/>
            <person name="Boekhorst J."/>
            <person name="Dijkstra A."/>
            <person name="Beerthuizen M."/>
            <person name="Kelly W."/>
            <person name="Siezen R."/>
            <person name="Bachmann H."/>
            <person name="Van Hijum S."/>
        </authorList>
    </citation>
    <scope>NUCLEOTIDE SEQUENCE [LARGE SCALE GENOMIC DNA]</scope>
    <source>
        <strain evidence="6">KF282</strain>
        <strain evidence="7">LMG9449</strain>
    </source>
</reference>
<dbReference type="PROSITE" id="PS51343">
    <property type="entry name" value="PII_GLNB_DOM"/>
    <property type="match status" value="1"/>
</dbReference>
<dbReference type="Gene3D" id="3.30.70.120">
    <property type="match status" value="1"/>
</dbReference>
<evidence type="ECO:0000313" key="6">
    <source>
        <dbReference type="Proteomes" id="UP000053058"/>
    </source>
</evidence>
<dbReference type="PRINTS" id="PR00340">
    <property type="entry name" value="PIIGLNB"/>
</dbReference>
<reference evidence="3" key="3">
    <citation type="journal article" date="2017" name="Genome Announc.">
        <title>Draft Genome Sequences of 24 Lactococcus lactis Strains.</title>
        <authorList>
            <person name="Backus L."/>
            <person name="Wels M."/>
            <person name="Boekhorst J."/>
            <person name="Dijkstra A.R."/>
            <person name="Beerthuyzen M."/>
            <person name="Kelly W.J."/>
            <person name="Siezen R.J."/>
            <person name="van Hijum S.A."/>
            <person name="Bachmann H."/>
        </authorList>
    </citation>
    <scope>NUCLEOTIDE SEQUENCE</scope>
    <source>
        <strain evidence="3">KF282</strain>
        <strain evidence="4">LMG9447</strain>
    </source>
</reference>
<proteinExistence type="inferred from homology"/>
<dbReference type="Pfam" id="PF00543">
    <property type="entry name" value="P-II"/>
    <property type="match status" value="1"/>
</dbReference>
<dbReference type="SMART" id="SM00938">
    <property type="entry name" value="P-II"/>
    <property type="match status" value="1"/>
</dbReference>
<evidence type="ECO:0000313" key="5">
    <source>
        <dbReference type="Proteomes" id="UP000031847"/>
    </source>
</evidence>
<dbReference type="Proteomes" id="UP000031847">
    <property type="component" value="Unassembled WGS sequence"/>
</dbReference>
<protein>
    <submittedName>
        <fullName evidence="3">Nitrogen regulatory protein P-II</fullName>
    </submittedName>
    <submittedName>
        <fullName evidence="2">Nitrogen regulatory protein PII</fullName>
    </submittedName>
</protein>
<evidence type="ECO:0000313" key="3">
    <source>
        <dbReference type="EMBL" id="KSU06772.1"/>
    </source>
</evidence>
<evidence type="ECO:0000313" key="7">
    <source>
        <dbReference type="Proteomes" id="UP000053612"/>
    </source>
</evidence>
<dbReference type="GO" id="GO:0030234">
    <property type="term" value="F:enzyme regulator activity"/>
    <property type="evidence" value="ECO:0007669"/>
    <property type="project" value="InterPro"/>
</dbReference>
<dbReference type="GO" id="GO:0006808">
    <property type="term" value="P:regulation of nitrogen utilization"/>
    <property type="evidence" value="ECO:0007669"/>
    <property type="project" value="InterPro"/>
</dbReference>
<evidence type="ECO:0000256" key="1">
    <source>
        <dbReference type="RuleBase" id="RU003936"/>
    </source>
</evidence>
<dbReference type="PANTHER" id="PTHR30115:SF11">
    <property type="entry name" value="NITROGEN REGULATORY PROTEIN P-II HOMOLOG"/>
    <property type="match status" value="1"/>
</dbReference>
<dbReference type="EMBL" id="LKLS01000064">
    <property type="protein sequence ID" value="KSU20494.1"/>
    <property type="molecule type" value="Genomic_DNA"/>
</dbReference>
<sequence length="135" mass="15226">MMSLKYADKSVSKNVRYKERKNMKKIEAIIRTDKLEDLKAALSDNGLVHGMTVSQVLGYGEQKGFTEYVRGQRIETTLLSKLKIEIVSIDEKVDDIVNVIIKAVQTGEVGDGKIFIQPVERVIRIRTSEEDAQAL</sequence>
<gene>
    <name evidence="2" type="ORF">JCM5805K_2017</name>
    <name evidence="3" type="ORF">KF282_0929</name>
    <name evidence="4" type="ORF">LMG9449_0600</name>
</gene>
<name>A0A0B8QQM0_LACLL</name>
<evidence type="ECO:0000313" key="2">
    <source>
        <dbReference type="EMBL" id="GAM80901.1"/>
    </source>
</evidence>
<comment type="similarity">
    <text evidence="1">Belongs to the P(II) protein family.</text>
</comment>
<dbReference type="Proteomes" id="UP000053612">
    <property type="component" value="Unassembled WGS sequence"/>
</dbReference>
<dbReference type="InterPro" id="IPR002187">
    <property type="entry name" value="N-reg_PII"/>
</dbReference>
<dbReference type="GO" id="GO:0005829">
    <property type="term" value="C:cytosol"/>
    <property type="evidence" value="ECO:0007669"/>
    <property type="project" value="TreeGrafter"/>
</dbReference>
<dbReference type="InterPro" id="IPR017918">
    <property type="entry name" value="N-reg_PII_CS"/>
</dbReference>
<accession>A0A0B8QQM0</accession>
<dbReference type="AlphaFoldDB" id="A0A0B8QQM0"/>
<dbReference type="PANTHER" id="PTHR30115">
    <property type="entry name" value="NITROGEN REGULATORY PROTEIN P-II"/>
    <property type="match status" value="1"/>
</dbReference>
<dbReference type="InterPro" id="IPR011322">
    <property type="entry name" value="N-reg_PII-like_a/b"/>
</dbReference>
<evidence type="ECO:0000313" key="4">
    <source>
        <dbReference type="EMBL" id="KSU20494.1"/>
    </source>
</evidence>
<dbReference type="GO" id="GO:0005524">
    <property type="term" value="F:ATP binding"/>
    <property type="evidence" value="ECO:0007669"/>
    <property type="project" value="TreeGrafter"/>
</dbReference>
<dbReference type="EMBL" id="LKLN01000021">
    <property type="protein sequence ID" value="KSU06772.1"/>
    <property type="molecule type" value="Genomic_DNA"/>
</dbReference>
<organism evidence="2 5">
    <name type="scientific">Lactococcus lactis subsp. lactis</name>
    <name type="common">Streptococcus lactis</name>
    <dbReference type="NCBI Taxonomy" id="1360"/>
    <lineage>
        <taxon>Bacteria</taxon>
        <taxon>Bacillati</taxon>
        <taxon>Bacillota</taxon>
        <taxon>Bacilli</taxon>
        <taxon>Lactobacillales</taxon>
        <taxon>Streptococcaceae</taxon>
        <taxon>Lactococcus</taxon>
    </lineage>
</organism>
<dbReference type="PROSITE" id="PS00638">
    <property type="entry name" value="PII_GLNB_CTER"/>
    <property type="match status" value="1"/>
</dbReference>